<evidence type="ECO:0008006" key="4">
    <source>
        <dbReference type="Google" id="ProtNLM"/>
    </source>
</evidence>
<dbReference type="EMBL" id="CP050552">
    <property type="protein sequence ID" value="QND43949.1"/>
    <property type="molecule type" value="Genomic_DNA"/>
</dbReference>
<accession>A0A7G6RNW7</accession>
<organism evidence="2 3">
    <name type="scientific">Rhizobium leguminosarum bv. viciae</name>
    <dbReference type="NCBI Taxonomy" id="387"/>
    <lineage>
        <taxon>Bacteria</taxon>
        <taxon>Pseudomonadati</taxon>
        <taxon>Pseudomonadota</taxon>
        <taxon>Alphaproteobacteria</taxon>
        <taxon>Hyphomicrobiales</taxon>
        <taxon>Rhizobiaceae</taxon>
        <taxon>Rhizobium/Agrobacterium group</taxon>
        <taxon>Rhizobium</taxon>
    </lineage>
</organism>
<evidence type="ECO:0000256" key="1">
    <source>
        <dbReference type="SAM" id="MobiDB-lite"/>
    </source>
</evidence>
<dbReference type="Proteomes" id="UP000515518">
    <property type="component" value="Plasmid p_1"/>
</dbReference>
<evidence type="ECO:0000313" key="2">
    <source>
        <dbReference type="EMBL" id="QND43949.1"/>
    </source>
</evidence>
<feature type="region of interest" description="Disordered" evidence="1">
    <location>
        <begin position="59"/>
        <end position="89"/>
    </location>
</feature>
<keyword evidence="2" id="KW-0614">Plasmid</keyword>
<dbReference type="AlphaFoldDB" id="A0A7G6RNW7"/>
<feature type="compositionally biased region" description="Basic and acidic residues" evidence="1">
    <location>
        <begin position="62"/>
        <end position="75"/>
    </location>
</feature>
<feature type="compositionally biased region" description="Acidic residues" evidence="1">
    <location>
        <begin position="76"/>
        <end position="89"/>
    </location>
</feature>
<proteinExistence type="predicted"/>
<protein>
    <recommendedName>
        <fullName evidence="4">DUF2188 domain-containing protein</fullName>
    </recommendedName>
</protein>
<reference evidence="3" key="1">
    <citation type="journal article" date="2020" name="Mol. Plant Microbe">
        <title>Rhizobial microsymbionts of the narrowly endemic Oxytropis species growing in Kamchatka are characterized by significant genetic diversity and possess a set of genes that are associated with T3SS and T6SS secretion systems and can affect the development of symbiosis.</title>
        <authorList>
            <person name="Safronova V."/>
            <person name="Guro P."/>
            <person name="Sazanova A."/>
            <person name="Kuznetsova I."/>
            <person name="Belimov A."/>
            <person name="Yakubov V."/>
            <person name="Chirak E."/>
            <person name="Afonin A."/>
            <person name="Gogolev Y."/>
            <person name="Andronov E."/>
            <person name="Tikhonovich I."/>
        </authorList>
    </citation>
    <scope>NUCLEOTIDE SEQUENCE [LARGE SCALE GENOMIC DNA]</scope>
    <source>
        <strain evidence="3">RCAM0610</strain>
        <plasmid evidence="3">p_1</plasmid>
    </source>
</reference>
<name>A0A7G6RNW7_RHILV</name>
<sequence>MTTITYHVGEHDGGFGYRLGDVWSETYPDHDSALAAAKSAAQRQHIEGRDAEISYQFADGRWQTEHADGGDRPDTEVLDDEEGSGDGRP</sequence>
<gene>
    <name evidence="2" type="ORF">HB770_33775</name>
</gene>
<geneLocation type="plasmid" evidence="2 3">
    <name>p_1</name>
</geneLocation>
<evidence type="ECO:0000313" key="3">
    <source>
        <dbReference type="Proteomes" id="UP000515518"/>
    </source>
</evidence>